<dbReference type="GO" id="GO:0005737">
    <property type="term" value="C:cytoplasm"/>
    <property type="evidence" value="ECO:0007669"/>
    <property type="project" value="UniProtKB-SubCell"/>
</dbReference>
<dbReference type="STRING" id="553973.CLOHYLEM_04024"/>
<keyword evidence="1 6" id="KW-0963">Cytoplasm</keyword>
<keyword evidence="3 6" id="KW-0067">ATP-binding</keyword>
<proteinExistence type="inferred from homology"/>
<dbReference type="AlphaFoldDB" id="C0BW51"/>
<dbReference type="PANTHER" id="PTHR42749">
    <property type="entry name" value="CELL SHAPE-DETERMINING PROTEIN MREB"/>
    <property type="match status" value="1"/>
</dbReference>
<dbReference type="InterPro" id="IPR004753">
    <property type="entry name" value="MreB"/>
</dbReference>
<evidence type="ECO:0000256" key="1">
    <source>
        <dbReference type="ARBA" id="ARBA00022490"/>
    </source>
</evidence>
<dbReference type="InterPro" id="IPR043129">
    <property type="entry name" value="ATPase_NBD"/>
</dbReference>
<reference evidence="7" key="1">
    <citation type="submission" date="2009-02" db="EMBL/GenBank/DDBJ databases">
        <authorList>
            <person name="Fulton L."/>
            <person name="Clifton S."/>
            <person name="Fulton B."/>
            <person name="Xu J."/>
            <person name="Minx P."/>
            <person name="Pepin K.H."/>
            <person name="Johnson M."/>
            <person name="Bhonagiri V."/>
            <person name="Nash W.E."/>
            <person name="Mardis E.R."/>
            <person name="Wilson R.K."/>
        </authorList>
    </citation>
    <scope>NUCLEOTIDE SEQUENCE [LARGE SCALE GENOMIC DNA]</scope>
    <source>
        <strain evidence="7">DSM 15053</strain>
    </source>
</reference>
<comment type="similarity">
    <text evidence="5 6">Belongs to the FtsA/MreB family.</text>
</comment>
<dbReference type="RefSeq" id="WP_006441352.1">
    <property type="nucleotide sequence ID" value="NZ_CP036524.1"/>
</dbReference>
<dbReference type="Gene3D" id="3.30.420.40">
    <property type="match status" value="2"/>
</dbReference>
<dbReference type="GO" id="GO:0008360">
    <property type="term" value="P:regulation of cell shape"/>
    <property type="evidence" value="ECO:0007669"/>
    <property type="project" value="UniProtKB-UniRule"/>
</dbReference>
<evidence type="ECO:0000256" key="3">
    <source>
        <dbReference type="ARBA" id="ARBA00022840"/>
    </source>
</evidence>
<dbReference type="OrthoDB" id="9768127at2"/>
<evidence type="ECO:0000313" key="7">
    <source>
        <dbReference type="EMBL" id="EEG75858.1"/>
    </source>
</evidence>
<comment type="caution">
    <text evidence="7">The sequence shown here is derived from an EMBL/GenBank/DDBJ whole genome shotgun (WGS) entry which is preliminary data.</text>
</comment>
<dbReference type="eggNOG" id="COG1077">
    <property type="taxonomic scope" value="Bacteria"/>
</dbReference>
<dbReference type="GO" id="GO:0000902">
    <property type="term" value="P:cell morphogenesis"/>
    <property type="evidence" value="ECO:0007669"/>
    <property type="project" value="InterPro"/>
</dbReference>
<keyword evidence="2 6" id="KW-0547">Nucleotide-binding</keyword>
<dbReference type="EMBL" id="ABYI02000003">
    <property type="protein sequence ID" value="EEG75858.1"/>
    <property type="molecule type" value="Genomic_DNA"/>
</dbReference>
<dbReference type="InterPro" id="IPR056546">
    <property type="entry name" value="MreB_MamK-like"/>
</dbReference>
<name>C0BW51_9FIRM</name>
<accession>C0BW51</accession>
<dbReference type="Pfam" id="PF06723">
    <property type="entry name" value="MreB_Mbl"/>
    <property type="match status" value="1"/>
</dbReference>
<evidence type="ECO:0000256" key="6">
    <source>
        <dbReference type="HAMAP-Rule" id="MF_02207"/>
    </source>
</evidence>
<sequence length="340" mass="38109">MARNIYGLDLGSYEIKVYDKKKDEIWKEKNVIAIANKKEIFAVGDDAYEMYEKAPDNIEVIFPMQEGVISHFNNMQFLLQNLLKKERQFARGSEYVIAVPTDVTEVEKKAFFDLVIHSTAKAREVNIVERSIADAVGLNLDVKNTKGLFIANFGGETTELSVLAGGGMVLNRLVKVGGVTFDHSVANLVRHSHDFLIGRLTAEMLRKKFGVFTEDTSSTLRVAGRDMIMGVPIQKDISISLVRAALKEPLQECIRAVYSLLDRTPPEVRRAIYKNGIFLTGGIANTPGLEDYIEKAVGIPVRTAVEPDICAVTGLKKIIMSKDLRKLAYSMLDENYRWMR</sequence>
<comment type="subcellular location">
    <subcellularLocation>
        <location evidence="6">Cytoplasm</location>
    </subcellularLocation>
    <text evidence="6">Membrane-associated.</text>
</comment>
<dbReference type="SUPFAM" id="SSF53067">
    <property type="entry name" value="Actin-like ATPase domain"/>
    <property type="match status" value="2"/>
</dbReference>
<evidence type="ECO:0000256" key="2">
    <source>
        <dbReference type="ARBA" id="ARBA00022741"/>
    </source>
</evidence>
<dbReference type="Proteomes" id="UP000004893">
    <property type="component" value="Unassembled WGS sequence"/>
</dbReference>
<dbReference type="GO" id="GO:0005524">
    <property type="term" value="F:ATP binding"/>
    <property type="evidence" value="ECO:0007669"/>
    <property type="project" value="UniProtKB-KW"/>
</dbReference>
<comment type="subunit">
    <text evidence="6">Forms polymers.</text>
</comment>
<protein>
    <recommendedName>
        <fullName evidence="6">Cell shape-determining protein MreB</fullName>
    </recommendedName>
</protein>
<organism evidence="7 8">
    <name type="scientific">[Clostridium] hylemonae DSM 15053</name>
    <dbReference type="NCBI Taxonomy" id="553973"/>
    <lineage>
        <taxon>Bacteria</taxon>
        <taxon>Bacillati</taxon>
        <taxon>Bacillota</taxon>
        <taxon>Clostridia</taxon>
        <taxon>Lachnospirales</taxon>
        <taxon>Lachnospiraceae</taxon>
    </lineage>
</organism>
<dbReference type="PANTHER" id="PTHR42749:SF1">
    <property type="entry name" value="CELL SHAPE-DETERMINING PROTEIN MREB"/>
    <property type="match status" value="1"/>
</dbReference>
<evidence type="ECO:0000256" key="5">
    <source>
        <dbReference type="ARBA" id="ARBA00023458"/>
    </source>
</evidence>
<comment type="function">
    <text evidence="6">Forms membrane-associated dynamic filaments that are essential for cell shape determination. Acts by regulating cell wall synthesis and cell elongation, and thus cell shape. A feedback loop between cell geometry and MreB localization may maintain elongated cell shape by targeting cell wall growth to regions of negative cell wall curvature.</text>
</comment>
<reference evidence="7" key="2">
    <citation type="submission" date="2013-06" db="EMBL/GenBank/DDBJ databases">
        <title>Draft genome sequence of Clostridium hylemonae (DSM 15053).</title>
        <authorList>
            <person name="Sudarsanam P."/>
            <person name="Ley R."/>
            <person name="Guruge J."/>
            <person name="Turnbaugh P.J."/>
            <person name="Mahowald M."/>
            <person name="Liep D."/>
            <person name="Gordon J."/>
        </authorList>
    </citation>
    <scope>NUCLEOTIDE SEQUENCE</scope>
    <source>
        <strain evidence="7">DSM 15053</strain>
    </source>
</reference>
<dbReference type="PRINTS" id="PR01652">
    <property type="entry name" value="SHAPEPROTEIN"/>
</dbReference>
<keyword evidence="4 6" id="KW-0133">Cell shape</keyword>
<gene>
    <name evidence="6" type="primary">mreB</name>
    <name evidence="7" type="ORF">CLOHYLEM_04024</name>
</gene>
<comment type="caution">
    <text evidence="6">Lacks conserved residue(s) required for the propagation of feature annotation.</text>
</comment>
<keyword evidence="8" id="KW-1185">Reference proteome</keyword>
<evidence type="ECO:0000256" key="4">
    <source>
        <dbReference type="ARBA" id="ARBA00022960"/>
    </source>
</evidence>
<evidence type="ECO:0000313" key="8">
    <source>
        <dbReference type="Proteomes" id="UP000004893"/>
    </source>
</evidence>
<dbReference type="HAMAP" id="MF_02207">
    <property type="entry name" value="MreB"/>
    <property type="match status" value="1"/>
</dbReference>
<dbReference type="HOGENOM" id="CLU_052037_0_1_9"/>